<comment type="caution">
    <text evidence="2">The sequence shown here is derived from an EMBL/GenBank/DDBJ whole genome shotgun (WGS) entry which is preliminary data.</text>
</comment>
<feature type="compositionally biased region" description="Low complexity" evidence="1">
    <location>
        <begin position="8"/>
        <end position="19"/>
    </location>
</feature>
<evidence type="ECO:0000313" key="2">
    <source>
        <dbReference type="EMBL" id="KAJ3845277.1"/>
    </source>
</evidence>
<accession>A0AA38UKP0</accession>
<name>A0AA38UKP0_9AGAR</name>
<protein>
    <submittedName>
        <fullName evidence="2">Uncharacterized protein</fullName>
    </submittedName>
</protein>
<organism evidence="2 3">
    <name type="scientific">Lentinula raphanica</name>
    <dbReference type="NCBI Taxonomy" id="153919"/>
    <lineage>
        <taxon>Eukaryota</taxon>
        <taxon>Fungi</taxon>
        <taxon>Dikarya</taxon>
        <taxon>Basidiomycota</taxon>
        <taxon>Agaricomycotina</taxon>
        <taxon>Agaricomycetes</taxon>
        <taxon>Agaricomycetidae</taxon>
        <taxon>Agaricales</taxon>
        <taxon>Marasmiineae</taxon>
        <taxon>Omphalotaceae</taxon>
        <taxon>Lentinula</taxon>
    </lineage>
</organism>
<dbReference type="EMBL" id="MU805939">
    <property type="protein sequence ID" value="KAJ3845277.1"/>
    <property type="molecule type" value="Genomic_DNA"/>
</dbReference>
<feature type="region of interest" description="Disordered" evidence="1">
    <location>
        <begin position="1"/>
        <end position="72"/>
    </location>
</feature>
<evidence type="ECO:0000256" key="1">
    <source>
        <dbReference type="SAM" id="MobiDB-lite"/>
    </source>
</evidence>
<gene>
    <name evidence="2" type="ORF">F5878DRAFT_599850</name>
</gene>
<evidence type="ECO:0000313" key="3">
    <source>
        <dbReference type="Proteomes" id="UP001163846"/>
    </source>
</evidence>
<dbReference type="AlphaFoldDB" id="A0AA38UKP0"/>
<dbReference type="Proteomes" id="UP001163846">
    <property type="component" value="Unassembled WGS sequence"/>
</dbReference>
<proteinExistence type="predicted"/>
<sequence>MMEVDMQSPSSSLRPSYASTKRARSPDETNSPSRPSKRLTLATENEYHPSRPIHLHTPSSAGSSRQPSEDWVQQAGSLTIDSPLCPAAAGTSPFVDHAMSTDQETQNPFGTAPLPTTYSRPQLPPLQTSFSRPSDVRTTFVHPSPQISAIVNPHYQHLAPSINVLPPTPDMNTPIGFPSATRSFTPIHDSPMSISNSPSSASVVSPSRKHRFAMGPRSDCEKCRLGVKGHYIHIG</sequence>
<feature type="compositionally biased region" description="Polar residues" evidence="1">
    <location>
        <begin position="57"/>
        <end position="66"/>
    </location>
</feature>
<reference evidence="2" key="1">
    <citation type="submission" date="2022-08" db="EMBL/GenBank/DDBJ databases">
        <authorList>
            <consortium name="DOE Joint Genome Institute"/>
            <person name="Min B."/>
            <person name="Riley R."/>
            <person name="Sierra-Patev S."/>
            <person name="Naranjo-Ortiz M."/>
            <person name="Looney B."/>
            <person name="Konkel Z."/>
            <person name="Slot J.C."/>
            <person name="Sakamoto Y."/>
            <person name="Steenwyk J.L."/>
            <person name="Rokas A."/>
            <person name="Carro J."/>
            <person name="Camarero S."/>
            <person name="Ferreira P."/>
            <person name="Molpeceres G."/>
            <person name="Ruiz-Duenas F.J."/>
            <person name="Serrano A."/>
            <person name="Henrissat B."/>
            <person name="Drula E."/>
            <person name="Hughes K.W."/>
            <person name="Mata J.L."/>
            <person name="Ishikawa N.K."/>
            <person name="Vargas-Isla R."/>
            <person name="Ushijima S."/>
            <person name="Smith C.A."/>
            <person name="Ahrendt S."/>
            <person name="Andreopoulos W."/>
            <person name="He G."/>
            <person name="Labutti K."/>
            <person name="Lipzen A."/>
            <person name="Ng V."/>
            <person name="Sandor L."/>
            <person name="Barry K."/>
            <person name="Martinez A.T."/>
            <person name="Xiao Y."/>
            <person name="Gibbons J.G."/>
            <person name="Terashima K."/>
            <person name="Hibbett D.S."/>
            <person name="Grigoriev I.V."/>
        </authorList>
    </citation>
    <scope>NUCLEOTIDE SEQUENCE</scope>
    <source>
        <strain evidence="2">TFB9207</strain>
    </source>
</reference>
<keyword evidence="3" id="KW-1185">Reference proteome</keyword>